<evidence type="ECO:0000313" key="3">
    <source>
        <dbReference type="Proteomes" id="UP000431533"/>
    </source>
</evidence>
<dbReference type="Proteomes" id="UP000431533">
    <property type="component" value="Unassembled WGS sequence"/>
</dbReference>
<comment type="caution">
    <text evidence="2">The sequence shown here is derived from an EMBL/GenBank/DDBJ whole genome shotgun (WGS) entry which is preliminary data.</text>
</comment>
<organism evidence="2 3">
    <name type="scientific">Lachnellula hyalina</name>
    <dbReference type="NCBI Taxonomy" id="1316788"/>
    <lineage>
        <taxon>Eukaryota</taxon>
        <taxon>Fungi</taxon>
        <taxon>Dikarya</taxon>
        <taxon>Ascomycota</taxon>
        <taxon>Pezizomycotina</taxon>
        <taxon>Leotiomycetes</taxon>
        <taxon>Helotiales</taxon>
        <taxon>Lachnaceae</taxon>
        <taxon>Lachnellula</taxon>
    </lineage>
</organism>
<dbReference type="AlphaFoldDB" id="A0A8H8QWS2"/>
<feature type="transmembrane region" description="Helical" evidence="1">
    <location>
        <begin position="95"/>
        <end position="117"/>
    </location>
</feature>
<gene>
    <name evidence="2" type="ORF">LHYA1_G008041</name>
</gene>
<dbReference type="OrthoDB" id="5376804at2759"/>
<dbReference type="EMBL" id="QGMH01000153">
    <property type="protein sequence ID" value="TVY23956.1"/>
    <property type="molecule type" value="Genomic_DNA"/>
</dbReference>
<evidence type="ECO:0000256" key="1">
    <source>
        <dbReference type="SAM" id="Phobius"/>
    </source>
</evidence>
<dbReference type="RefSeq" id="XP_031002744.1">
    <property type="nucleotide sequence ID" value="XM_031152962.1"/>
</dbReference>
<keyword evidence="3" id="KW-1185">Reference proteome</keyword>
<dbReference type="PANTHER" id="PTHR35394:SF5">
    <property type="entry name" value="DUF3176 DOMAIN-CONTAINING PROTEIN"/>
    <property type="match status" value="1"/>
</dbReference>
<protein>
    <submittedName>
        <fullName evidence="2">Uncharacterized protein</fullName>
    </submittedName>
</protein>
<dbReference type="GeneID" id="41988239"/>
<keyword evidence="1" id="KW-0812">Transmembrane</keyword>
<proteinExistence type="predicted"/>
<dbReference type="PANTHER" id="PTHR35394">
    <property type="entry name" value="DUF3176 DOMAIN-CONTAINING PROTEIN"/>
    <property type="match status" value="1"/>
</dbReference>
<name>A0A8H8QWS2_9HELO</name>
<accession>A0A8H8QWS2</accession>
<evidence type="ECO:0000313" key="2">
    <source>
        <dbReference type="EMBL" id="TVY23956.1"/>
    </source>
</evidence>
<reference evidence="2 3" key="1">
    <citation type="submission" date="2018-05" db="EMBL/GenBank/DDBJ databases">
        <title>Genome sequencing and assembly of the regulated plant pathogen Lachnellula willkommii and related sister species for the development of diagnostic species identification markers.</title>
        <authorList>
            <person name="Giroux E."/>
            <person name="Bilodeau G."/>
        </authorList>
    </citation>
    <scope>NUCLEOTIDE SEQUENCE [LARGE SCALE GENOMIC DNA]</scope>
    <source>
        <strain evidence="2 3">CBS 185.66</strain>
    </source>
</reference>
<keyword evidence="1" id="KW-0472">Membrane</keyword>
<keyword evidence="1" id="KW-1133">Transmembrane helix</keyword>
<sequence>MANNTHFFRQRDSWQWGQYHFLEDENRNPDEEFGKTGAKASHALKNLYPLADLSSKLLVAGPQPDHSLQNASLIAANQAVNGHVWVQKQFITVRWAWLTLPTLSLILACGFLLAAFVKTRQSRVGLWQSSPLIFLFHAQLPDEARKREWKVDELNTADQMESAAEKLCMKITNGDDAPLEVFLNSAVPGRARDI</sequence>